<dbReference type="SMART" id="SM00100">
    <property type="entry name" value="cNMP"/>
    <property type="match status" value="1"/>
</dbReference>
<dbReference type="Proteomes" id="UP001056649">
    <property type="component" value="Chromosome"/>
</dbReference>
<evidence type="ECO:0000313" key="10">
    <source>
        <dbReference type="EMBL" id="USF88348.1"/>
    </source>
</evidence>
<feature type="transmembrane region" description="Helical" evidence="7">
    <location>
        <begin position="646"/>
        <end position="668"/>
    </location>
</feature>
<feature type="transmembrane region" description="Helical" evidence="7">
    <location>
        <begin position="620"/>
        <end position="640"/>
    </location>
</feature>
<dbReference type="InterPro" id="IPR050545">
    <property type="entry name" value="Mycobact_MmpL"/>
</dbReference>
<feature type="compositionally biased region" description="Basic and acidic residues" evidence="6">
    <location>
        <begin position="913"/>
        <end position="933"/>
    </location>
</feature>
<sequence>MQRILMLCANHPRWALATLLILSLLAATQLQRVQVHISAEELLLLDDPERDYYEQISQQFGDEKIVLLYLRDGEMMAPGKLQALQQVIGTIKALPFVDRVESLFSVPYLKSVDGYLNKDPYLAKLPKDLAAGRTLEKQALTDPFIKHVLLSDDGQVMTAAIVLKETVSGLDDLRITTSIDQLTRPLSGHYAQFFTIGYPYVRTAIARQIQQEQTDLFPIAIAALLIALFLLLRQFVDILTPILTAGISILWTLGLMGLSGIPLNVVTSIVPILLIIVGSTEDIHLLSEFRHGQRQGMTTQVAIQHMARKMGRTVLLTFATTYVGFLSVGLSRIEVLWQFGILASTGLLFNFIATIVLIPALLSLAGRWQLDGRSRFVQAKPGRLADAYWRGLQRYRWAILLVLLGITVIAALGVPAIQVNHSTIESLGRDSAVRQQVEAVNSDLAGLENFSIILDSGIQDTFLKVRYLEEIVEIQQFIDSQGISRSTTSFADYLSILNRAFQELDEAELPESDDVVNELMIFLDHKHVHAYVSEDYSRVRILVRHAADSTRELQSFVDALQEFIDQQLDPGLQAHITGSSVLTLSATRSMINGQLQSILLLLLFFVLIISVLFTDLRVGLLAALPNAFPVVVLFGVMGFAGIPLNIGTTMAAAIAIGIAVDDTLHFMLRYNQELRSSRHQALAMHATLANEALPVISTSVALIAGFLVFTLSDFQPIALFGLLSALVIATALIADFVITPLVISSLRLVSLWDLLSAQLRQEVIPQSVLFREMRPWQIRRFILASTVTEYAAGEQVFKPGDKSHAMYLVMQGAVEVSMPGRENSEKRLVVNRFAPGKLFGDIALLADEPRKTQAVALEKSSLLVLSRDSLRSVTLLHPFIGSRLFYNLATDVSCRWVTFIDKINPPTSTETVPAKRGDRNVAGPKHERQNGIQ</sequence>
<dbReference type="Pfam" id="PF03176">
    <property type="entry name" value="MMPL"/>
    <property type="match status" value="2"/>
</dbReference>
<dbReference type="InterPro" id="IPR000595">
    <property type="entry name" value="cNMP-bd_dom"/>
</dbReference>
<feature type="domain" description="Cyclic nucleotide-binding" evidence="8">
    <location>
        <begin position="769"/>
        <end position="891"/>
    </location>
</feature>
<dbReference type="InterPro" id="IPR004869">
    <property type="entry name" value="MMPL_dom"/>
</dbReference>
<feature type="transmembrane region" description="Helical" evidence="7">
    <location>
        <begin position="595"/>
        <end position="613"/>
    </location>
</feature>
<feature type="transmembrane region" description="Helical" evidence="7">
    <location>
        <begin position="688"/>
        <end position="711"/>
    </location>
</feature>
<dbReference type="Gene3D" id="2.60.120.10">
    <property type="entry name" value="Jelly Rolls"/>
    <property type="match status" value="1"/>
</dbReference>
<dbReference type="Gene3D" id="1.20.1640.10">
    <property type="entry name" value="Multidrug efflux transporter AcrB transmembrane domain"/>
    <property type="match status" value="2"/>
</dbReference>
<evidence type="ECO:0000259" key="8">
    <source>
        <dbReference type="PROSITE" id="PS50042"/>
    </source>
</evidence>
<keyword evidence="11" id="KW-1185">Reference proteome</keyword>
<feature type="domain" description="SSD" evidence="9">
    <location>
        <begin position="239"/>
        <end position="364"/>
    </location>
</feature>
<dbReference type="PANTHER" id="PTHR33406:SF12">
    <property type="entry name" value="BLR2997 PROTEIN"/>
    <property type="match status" value="1"/>
</dbReference>
<evidence type="ECO:0000256" key="3">
    <source>
        <dbReference type="ARBA" id="ARBA00022692"/>
    </source>
</evidence>
<accession>A0A9J7A0B2</accession>
<dbReference type="AlphaFoldDB" id="A0A9J7A0B2"/>
<organism evidence="10 11">
    <name type="scientific">Candidatus Endoriftia persephonae</name>
    <dbReference type="NCBI Taxonomy" id="393765"/>
    <lineage>
        <taxon>Bacteria</taxon>
        <taxon>Pseudomonadati</taxon>
        <taxon>Pseudomonadota</taxon>
        <taxon>Gammaproteobacteria</taxon>
        <taxon>Chromatiales</taxon>
        <taxon>Sedimenticolaceae</taxon>
        <taxon>Candidatus Endoriftia</taxon>
    </lineage>
</organism>
<feature type="region of interest" description="Disordered" evidence="6">
    <location>
        <begin position="907"/>
        <end position="933"/>
    </location>
</feature>
<dbReference type="SUPFAM" id="SSF51206">
    <property type="entry name" value="cAMP-binding domain-like"/>
    <property type="match status" value="1"/>
</dbReference>
<reference evidence="10" key="1">
    <citation type="journal article" date="2022" name="Mol. Ecol. Resour.">
        <title>The complete and closed genome of the facultative generalist Candidatus Endoriftia persephone from deep-sea hydrothermal vents.</title>
        <authorList>
            <person name="de Oliveira A.L."/>
            <person name="Srivastava A."/>
            <person name="Espada-Hinojosa S."/>
            <person name="Bright M."/>
        </authorList>
    </citation>
    <scope>NUCLEOTIDE SEQUENCE</scope>
    <source>
        <strain evidence="10">Tica-EPR-9o50.N</strain>
    </source>
</reference>
<evidence type="ECO:0000313" key="11">
    <source>
        <dbReference type="Proteomes" id="UP001056649"/>
    </source>
</evidence>
<dbReference type="RefSeq" id="WP_251859250.1">
    <property type="nucleotide sequence ID" value="NZ_CP090569.1"/>
</dbReference>
<dbReference type="SUPFAM" id="SSF82866">
    <property type="entry name" value="Multidrug efflux transporter AcrB transmembrane domain"/>
    <property type="match status" value="2"/>
</dbReference>
<gene>
    <name evidence="10" type="ORF">L0Y14_03675</name>
</gene>
<keyword evidence="4 7" id="KW-1133">Transmembrane helix</keyword>
<name>A0A9J7A0B2_9GAMM</name>
<feature type="transmembrane region" description="Helical" evidence="7">
    <location>
        <begin position="216"/>
        <end position="232"/>
    </location>
</feature>
<dbReference type="PANTHER" id="PTHR33406">
    <property type="entry name" value="MEMBRANE PROTEIN MJ1562-RELATED"/>
    <property type="match status" value="1"/>
</dbReference>
<proteinExistence type="predicted"/>
<evidence type="ECO:0000256" key="1">
    <source>
        <dbReference type="ARBA" id="ARBA00004651"/>
    </source>
</evidence>
<feature type="transmembrane region" description="Helical" evidence="7">
    <location>
        <begin position="339"/>
        <end position="365"/>
    </location>
</feature>
<dbReference type="InterPro" id="IPR000731">
    <property type="entry name" value="SSD"/>
</dbReference>
<dbReference type="PROSITE" id="PS50156">
    <property type="entry name" value="SSD"/>
    <property type="match status" value="2"/>
</dbReference>
<keyword evidence="3 7" id="KW-0812">Transmembrane</keyword>
<dbReference type="CDD" id="cd00038">
    <property type="entry name" value="CAP_ED"/>
    <property type="match status" value="1"/>
</dbReference>
<evidence type="ECO:0000256" key="7">
    <source>
        <dbReference type="SAM" id="Phobius"/>
    </source>
</evidence>
<evidence type="ECO:0000256" key="5">
    <source>
        <dbReference type="ARBA" id="ARBA00023136"/>
    </source>
</evidence>
<evidence type="ECO:0000256" key="4">
    <source>
        <dbReference type="ARBA" id="ARBA00022989"/>
    </source>
</evidence>
<feature type="transmembrane region" description="Helical" evidence="7">
    <location>
        <begin position="265"/>
        <end position="287"/>
    </location>
</feature>
<dbReference type="Pfam" id="PF00027">
    <property type="entry name" value="cNMP_binding"/>
    <property type="match status" value="1"/>
</dbReference>
<dbReference type="PROSITE" id="PS50042">
    <property type="entry name" value="CNMP_BINDING_3"/>
    <property type="match status" value="1"/>
</dbReference>
<comment type="subcellular location">
    <subcellularLocation>
        <location evidence="1">Cell membrane</location>
        <topology evidence="1">Multi-pass membrane protein</topology>
    </subcellularLocation>
</comment>
<feature type="transmembrane region" description="Helical" evidence="7">
    <location>
        <begin position="717"/>
        <end position="738"/>
    </location>
</feature>
<evidence type="ECO:0000256" key="6">
    <source>
        <dbReference type="SAM" id="MobiDB-lite"/>
    </source>
</evidence>
<dbReference type="KEGG" id="eps:L0Y14_03675"/>
<dbReference type="GO" id="GO:0005886">
    <property type="term" value="C:plasma membrane"/>
    <property type="evidence" value="ECO:0007669"/>
    <property type="project" value="UniProtKB-SubCell"/>
</dbReference>
<dbReference type="InterPro" id="IPR014710">
    <property type="entry name" value="RmlC-like_jellyroll"/>
</dbReference>
<evidence type="ECO:0000259" key="9">
    <source>
        <dbReference type="PROSITE" id="PS50156"/>
    </source>
</evidence>
<dbReference type="InterPro" id="IPR018490">
    <property type="entry name" value="cNMP-bd_dom_sf"/>
</dbReference>
<keyword evidence="5 7" id="KW-0472">Membrane</keyword>
<feature type="transmembrane region" description="Helical" evidence="7">
    <location>
        <begin position="397"/>
        <end position="417"/>
    </location>
</feature>
<evidence type="ECO:0000256" key="2">
    <source>
        <dbReference type="ARBA" id="ARBA00022475"/>
    </source>
</evidence>
<protein>
    <submittedName>
        <fullName evidence="10">MMPL family transporter</fullName>
    </submittedName>
</protein>
<feature type="transmembrane region" description="Helical" evidence="7">
    <location>
        <begin position="314"/>
        <end position="333"/>
    </location>
</feature>
<dbReference type="EMBL" id="CP090569">
    <property type="protein sequence ID" value="USF88348.1"/>
    <property type="molecule type" value="Genomic_DNA"/>
</dbReference>
<keyword evidence="2" id="KW-1003">Cell membrane</keyword>
<feature type="domain" description="SSD" evidence="9">
    <location>
        <begin position="618"/>
        <end position="745"/>
    </location>
</feature>